<dbReference type="PANTHER" id="PTHR43731">
    <property type="entry name" value="RHOMBOID PROTEASE"/>
    <property type="match status" value="1"/>
</dbReference>
<sequence>PITSLVIALCSGVWYFLNSKGLGYEEVGVSYAKVVRDREYWRCLTASFSHISPLHLLFNMSSLWSLGVVEQMRGRGEGWGSGWYVRYTLVMLVGTMALVILSYHVLVRMGHERYERVTAVGYSCVVFGWMTVLSVRQPTSSLSLLGYIQLPVNLAPFGSLIFTSVVVPQASFVGHLAGIVVGY</sequence>
<evidence type="ECO:0000313" key="8">
    <source>
        <dbReference type="EMBL" id="ACO65248.1"/>
    </source>
</evidence>
<evidence type="ECO:0000313" key="9">
    <source>
        <dbReference type="Proteomes" id="UP000002009"/>
    </source>
</evidence>
<gene>
    <name evidence="8" type="ORF">MICPUN_72121</name>
</gene>
<dbReference type="SUPFAM" id="SSF144091">
    <property type="entry name" value="Rhomboid-like"/>
    <property type="match status" value="1"/>
</dbReference>
<feature type="non-terminal residue" evidence="8">
    <location>
        <position position="1"/>
    </location>
</feature>
<evidence type="ECO:0000256" key="6">
    <source>
        <dbReference type="SAM" id="Phobius"/>
    </source>
</evidence>
<dbReference type="InterPro" id="IPR022764">
    <property type="entry name" value="Peptidase_S54_rhomboid_dom"/>
</dbReference>
<dbReference type="KEGG" id="mis:MICPUN_72121"/>
<dbReference type="AlphaFoldDB" id="C1EAR4"/>
<keyword evidence="9" id="KW-1185">Reference proteome</keyword>
<evidence type="ECO:0000256" key="2">
    <source>
        <dbReference type="ARBA" id="ARBA00009045"/>
    </source>
</evidence>
<proteinExistence type="inferred from homology"/>
<evidence type="ECO:0000256" key="1">
    <source>
        <dbReference type="ARBA" id="ARBA00004141"/>
    </source>
</evidence>
<evidence type="ECO:0000256" key="3">
    <source>
        <dbReference type="ARBA" id="ARBA00022692"/>
    </source>
</evidence>
<comment type="similarity">
    <text evidence="2">Belongs to the peptidase S54 family.</text>
</comment>
<dbReference type="OrthoDB" id="10257275at2759"/>
<feature type="transmembrane region" description="Helical" evidence="6">
    <location>
        <begin position="157"/>
        <end position="181"/>
    </location>
</feature>
<dbReference type="FunCoup" id="C1EAR4">
    <property type="interactions" value="272"/>
</dbReference>
<accession>C1EAR4</accession>
<feature type="domain" description="Peptidase S54 rhomboid" evidence="7">
    <location>
        <begin position="38"/>
        <end position="183"/>
    </location>
</feature>
<reference evidence="8 9" key="1">
    <citation type="journal article" date="2009" name="Science">
        <title>Green evolution and dynamic adaptations revealed by genomes of the marine picoeukaryotes Micromonas.</title>
        <authorList>
            <person name="Worden A.Z."/>
            <person name="Lee J.H."/>
            <person name="Mock T."/>
            <person name="Rouze P."/>
            <person name="Simmons M.P."/>
            <person name="Aerts A.L."/>
            <person name="Allen A.E."/>
            <person name="Cuvelier M.L."/>
            <person name="Derelle E."/>
            <person name="Everett M.V."/>
            <person name="Foulon E."/>
            <person name="Grimwood J."/>
            <person name="Gundlach H."/>
            <person name="Henrissat B."/>
            <person name="Napoli C."/>
            <person name="McDonald S.M."/>
            <person name="Parker M.S."/>
            <person name="Rombauts S."/>
            <person name="Salamov A."/>
            <person name="Von Dassow P."/>
            <person name="Badger J.H."/>
            <person name="Coutinho P.M."/>
            <person name="Demir E."/>
            <person name="Dubchak I."/>
            <person name="Gentemann C."/>
            <person name="Eikrem W."/>
            <person name="Gready J.E."/>
            <person name="John U."/>
            <person name="Lanier W."/>
            <person name="Lindquist E.A."/>
            <person name="Lucas S."/>
            <person name="Mayer K.F."/>
            <person name="Moreau H."/>
            <person name="Not F."/>
            <person name="Otillar R."/>
            <person name="Panaud O."/>
            <person name="Pangilinan J."/>
            <person name="Paulsen I."/>
            <person name="Piegu B."/>
            <person name="Poliakov A."/>
            <person name="Robbens S."/>
            <person name="Schmutz J."/>
            <person name="Toulza E."/>
            <person name="Wyss T."/>
            <person name="Zelensky A."/>
            <person name="Zhou K."/>
            <person name="Armbrust E.V."/>
            <person name="Bhattacharya D."/>
            <person name="Goodenough U.W."/>
            <person name="Van de Peer Y."/>
            <person name="Grigoriev I.V."/>
        </authorList>
    </citation>
    <scope>NUCLEOTIDE SEQUENCE [LARGE SCALE GENOMIC DNA]</scope>
    <source>
        <strain evidence="9">RCC299 / NOUM17</strain>
    </source>
</reference>
<dbReference type="InterPro" id="IPR050925">
    <property type="entry name" value="Rhomboid_protease_S54"/>
</dbReference>
<organism evidence="8 9">
    <name type="scientific">Micromonas commoda (strain RCC299 / NOUM17 / CCMP2709)</name>
    <name type="common">Picoplanktonic green alga</name>
    <dbReference type="NCBI Taxonomy" id="296587"/>
    <lineage>
        <taxon>Eukaryota</taxon>
        <taxon>Viridiplantae</taxon>
        <taxon>Chlorophyta</taxon>
        <taxon>Mamiellophyceae</taxon>
        <taxon>Mamiellales</taxon>
        <taxon>Mamiellaceae</taxon>
        <taxon>Micromonas</taxon>
    </lineage>
</organism>
<dbReference type="OMA" id="GWAFAFI"/>
<dbReference type="Pfam" id="PF01694">
    <property type="entry name" value="Rhomboid"/>
    <property type="match status" value="1"/>
</dbReference>
<dbReference type="Proteomes" id="UP000002009">
    <property type="component" value="Chromosome 7"/>
</dbReference>
<dbReference type="GeneID" id="8244940"/>
<dbReference type="FunFam" id="1.20.1540.10:FF:000008">
    <property type="entry name" value="RHOMBOID-like protein 13"/>
    <property type="match status" value="1"/>
</dbReference>
<name>C1EAR4_MICCC</name>
<feature type="transmembrane region" description="Helical" evidence="6">
    <location>
        <begin position="84"/>
        <end position="107"/>
    </location>
</feature>
<evidence type="ECO:0000256" key="4">
    <source>
        <dbReference type="ARBA" id="ARBA00022989"/>
    </source>
</evidence>
<feature type="transmembrane region" description="Helical" evidence="6">
    <location>
        <begin position="43"/>
        <end position="64"/>
    </location>
</feature>
<keyword evidence="3 6" id="KW-0812">Transmembrane</keyword>
<dbReference type="InParanoid" id="C1EAR4"/>
<dbReference type="GO" id="GO:0004252">
    <property type="term" value="F:serine-type endopeptidase activity"/>
    <property type="evidence" value="ECO:0007669"/>
    <property type="project" value="InterPro"/>
</dbReference>
<evidence type="ECO:0000259" key="7">
    <source>
        <dbReference type="Pfam" id="PF01694"/>
    </source>
</evidence>
<dbReference type="EMBL" id="CP001328">
    <property type="protein sequence ID" value="ACO65248.1"/>
    <property type="molecule type" value="Genomic_DNA"/>
</dbReference>
<dbReference type="InterPro" id="IPR035952">
    <property type="entry name" value="Rhomboid-like_sf"/>
</dbReference>
<feature type="non-terminal residue" evidence="8">
    <location>
        <position position="183"/>
    </location>
</feature>
<feature type="transmembrane region" description="Helical" evidence="6">
    <location>
        <begin position="119"/>
        <end position="137"/>
    </location>
</feature>
<keyword evidence="4 6" id="KW-1133">Transmembrane helix</keyword>
<dbReference type="eggNOG" id="KOG2632">
    <property type="taxonomic scope" value="Eukaryota"/>
</dbReference>
<protein>
    <recommendedName>
        <fullName evidence="7">Peptidase S54 rhomboid domain-containing protein</fullName>
    </recommendedName>
</protein>
<dbReference type="PANTHER" id="PTHR43731:SF32">
    <property type="entry name" value="PEPTIDASE S54 RHOMBOID DOMAIN-CONTAINING PROTEIN-RELATED"/>
    <property type="match status" value="1"/>
</dbReference>
<dbReference type="Gene3D" id="1.20.1540.10">
    <property type="entry name" value="Rhomboid-like"/>
    <property type="match status" value="1"/>
</dbReference>
<dbReference type="GO" id="GO:0016020">
    <property type="term" value="C:membrane"/>
    <property type="evidence" value="ECO:0007669"/>
    <property type="project" value="UniProtKB-SubCell"/>
</dbReference>
<evidence type="ECO:0000256" key="5">
    <source>
        <dbReference type="ARBA" id="ARBA00023136"/>
    </source>
</evidence>
<keyword evidence="5 6" id="KW-0472">Membrane</keyword>
<comment type="subcellular location">
    <subcellularLocation>
        <location evidence="1">Membrane</location>
        <topology evidence="1">Multi-pass membrane protein</topology>
    </subcellularLocation>
</comment>
<dbReference type="RefSeq" id="XP_002503990.1">
    <property type="nucleotide sequence ID" value="XM_002503944.1"/>
</dbReference>